<feature type="compositionally biased region" description="Low complexity" evidence="2">
    <location>
        <begin position="850"/>
        <end position="861"/>
    </location>
</feature>
<dbReference type="EMBL" id="SNSC02000002">
    <property type="protein sequence ID" value="TID26462.1"/>
    <property type="molecule type" value="Genomic_DNA"/>
</dbReference>
<dbReference type="PANTHER" id="PTHR48050:SF13">
    <property type="entry name" value="STEROL 3-BETA-GLUCOSYLTRANSFERASE UGT80A2"/>
    <property type="match status" value="1"/>
</dbReference>
<dbReference type="Pfam" id="PF03033">
    <property type="entry name" value="Glyco_transf_28"/>
    <property type="match status" value="1"/>
</dbReference>
<dbReference type="InterPro" id="IPR002213">
    <property type="entry name" value="UDP_glucos_trans"/>
</dbReference>
<dbReference type="InterPro" id="IPR010610">
    <property type="entry name" value="EryCIII-like_C"/>
</dbReference>
<evidence type="ECO:0000256" key="2">
    <source>
        <dbReference type="SAM" id="MobiDB-lite"/>
    </source>
</evidence>
<dbReference type="SMART" id="SM00726">
    <property type="entry name" value="UIM"/>
    <property type="match status" value="3"/>
</dbReference>
<dbReference type="InterPro" id="IPR003903">
    <property type="entry name" value="UIM_dom"/>
</dbReference>
<dbReference type="InterPro" id="IPR004276">
    <property type="entry name" value="GlycoTrans_28_N"/>
</dbReference>
<feature type="region of interest" description="Disordered" evidence="2">
    <location>
        <begin position="729"/>
        <end position="895"/>
    </location>
</feature>
<feature type="compositionally biased region" description="Polar residues" evidence="2">
    <location>
        <begin position="759"/>
        <end position="788"/>
    </location>
</feature>
<keyword evidence="1" id="KW-0808">Transferase</keyword>
<organism evidence="5 6">
    <name type="scientific">Venturia nashicola</name>
    <dbReference type="NCBI Taxonomy" id="86259"/>
    <lineage>
        <taxon>Eukaryota</taxon>
        <taxon>Fungi</taxon>
        <taxon>Dikarya</taxon>
        <taxon>Ascomycota</taxon>
        <taxon>Pezizomycotina</taxon>
        <taxon>Dothideomycetes</taxon>
        <taxon>Pleosporomycetidae</taxon>
        <taxon>Venturiales</taxon>
        <taxon>Venturiaceae</taxon>
        <taxon>Venturia</taxon>
    </lineage>
</organism>
<dbReference type="PANTHER" id="PTHR48050">
    <property type="entry name" value="STEROL 3-BETA-GLUCOSYLTRANSFERASE"/>
    <property type="match status" value="1"/>
</dbReference>
<feature type="region of interest" description="Disordered" evidence="2">
    <location>
        <begin position="1"/>
        <end position="51"/>
    </location>
</feature>
<reference evidence="5 6" key="1">
    <citation type="submission" date="2019-04" db="EMBL/GenBank/DDBJ databases">
        <title>High contiguity whole genome sequence and gene annotation resource for two Venturia nashicola isolates.</title>
        <authorList>
            <person name="Prokchorchik M."/>
            <person name="Won K."/>
            <person name="Lee Y."/>
            <person name="Choi E.D."/>
            <person name="Segonzac C."/>
            <person name="Sohn K.H."/>
        </authorList>
    </citation>
    <scope>NUCLEOTIDE SEQUENCE [LARGE SCALE GENOMIC DNA]</scope>
    <source>
        <strain evidence="5 6">PRI2</strain>
    </source>
</reference>
<feature type="compositionally biased region" description="Basic and acidic residues" evidence="2">
    <location>
        <begin position="1166"/>
        <end position="1177"/>
    </location>
</feature>
<feature type="compositionally biased region" description="Polar residues" evidence="2">
    <location>
        <begin position="1138"/>
        <end position="1150"/>
    </location>
</feature>
<dbReference type="GO" id="GO:0016906">
    <property type="term" value="F:sterol 3-beta-glucosyltransferase activity"/>
    <property type="evidence" value="ECO:0007669"/>
    <property type="project" value="UniProtKB-ARBA"/>
</dbReference>
<evidence type="ECO:0000313" key="6">
    <source>
        <dbReference type="Proteomes" id="UP000298493"/>
    </source>
</evidence>
<dbReference type="Gene3D" id="3.40.50.2000">
    <property type="entry name" value="Glycogen Phosphorylase B"/>
    <property type="match status" value="2"/>
</dbReference>
<feature type="compositionally biased region" description="Polar residues" evidence="2">
    <location>
        <begin position="1212"/>
        <end position="1227"/>
    </location>
</feature>
<dbReference type="SUPFAM" id="SSF53756">
    <property type="entry name" value="UDP-Glycosyltransferase/glycogen phosphorylase"/>
    <property type="match status" value="1"/>
</dbReference>
<dbReference type="Proteomes" id="UP000298493">
    <property type="component" value="Unassembled WGS sequence"/>
</dbReference>
<dbReference type="Pfam" id="PF06722">
    <property type="entry name" value="EryCIII-like_C"/>
    <property type="match status" value="1"/>
</dbReference>
<dbReference type="InterPro" id="IPR050426">
    <property type="entry name" value="Glycosyltransferase_28"/>
</dbReference>
<feature type="compositionally biased region" description="Basic and acidic residues" evidence="2">
    <location>
        <begin position="1253"/>
        <end position="1270"/>
    </location>
</feature>
<gene>
    <name evidence="5" type="ORF">E6O75_ATG00955</name>
</gene>
<evidence type="ECO:0000313" key="5">
    <source>
        <dbReference type="EMBL" id="TID26462.1"/>
    </source>
</evidence>
<keyword evidence="6" id="KW-1185">Reference proteome</keyword>
<feature type="domain" description="Glycosyltransferase family 28 N-terminal" evidence="3">
    <location>
        <begin position="177"/>
        <end position="234"/>
    </location>
</feature>
<protein>
    <submittedName>
        <fullName evidence="5">Glutathione reductase</fullName>
    </submittedName>
</protein>
<dbReference type="STRING" id="86259.A0A4Z1PAM7"/>
<feature type="compositionally biased region" description="Basic and acidic residues" evidence="2">
    <location>
        <begin position="1352"/>
        <end position="1390"/>
    </location>
</feature>
<dbReference type="GO" id="GO:0005975">
    <property type="term" value="P:carbohydrate metabolic process"/>
    <property type="evidence" value="ECO:0007669"/>
    <property type="project" value="InterPro"/>
</dbReference>
<name>A0A4Z1PAM7_9PEZI</name>
<feature type="compositionally biased region" description="Acidic residues" evidence="2">
    <location>
        <begin position="1338"/>
        <end position="1347"/>
    </location>
</feature>
<feature type="region of interest" description="Disordered" evidence="2">
    <location>
        <begin position="1211"/>
        <end position="1407"/>
    </location>
</feature>
<accession>A0A4Z1PAM7</accession>
<feature type="region of interest" description="Disordered" evidence="2">
    <location>
        <begin position="1132"/>
        <end position="1177"/>
    </location>
</feature>
<dbReference type="PROSITE" id="PS50330">
    <property type="entry name" value="UIM"/>
    <property type="match status" value="2"/>
</dbReference>
<dbReference type="CDD" id="cd03784">
    <property type="entry name" value="GT1_Gtf-like"/>
    <property type="match status" value="1"/>
</dbReference>
<evidence type="ECO:0000259" key="3">
    <source>
        <dbReference type="Pfam" id="PF03033"/>
    </source>
</evidence>
<evidence type="ECO:0000259" key="4">
    <source>
        <dbReference type="Pfam" id="PF06722"/>
    </source>
</evidence>
<sequence length="1407" mass="151368">MTGNNPPKDAPPTEQQQEMANGTADKLADAATATQASEEENGEDLESKIARGNHIAHHETPPRLMSADSYYHHNYAKADEKRVAPATEPPIEQVPPPAYSSDVLGRVEEQGLGTNASVANDGRVNITIRSQKLSSLLVPALRNQQKIIAKEKPLPSPYIPPSLGGSPGELPPPPLNIVVMVVGSRGDVQPFLALGKVLKETYGHRVRLATHPTFKSFIEENGLEFFSIGGDPSELMAFMVKNPGLMPGFDTLRNGDVGKRRANIAGMIRGCWRACIEAGDGSGVEASDDAIGDWMTDDPISGGLADSPDDANPRPFVADAIIANPPSFAHVHCAERLGIPLHMMFTMPWSPTEAFPHPLANITSSNADQTVSNYITYALVDMLTWQGLGDIINRFRVHILGLEPISLVWGPGMLARLKVPYTYCWSPALIPKPNDWGSHISLSGFYFLEQASHFTPAPELKAFLDAGPPPVYIGFGSIVVDDPNAMTTMIFEAVKKSGQRALVSKGWGGFGADELGIPEGVFMLGNVPHDWLFQHVSCVVHHGGAGTTAAGIAAGKPTFVVPFFGDQPFWGSMVNRAGAGPPPVPYKDLTAESLAAGILECIKPSSQEKAKVMALKISKEKGTDAGAQSFHQMLDVDKMRCSVLPEQVAVWRVKRTQIRLSALAAYVLAEKSVISFGDLKLYRPREFEVEMGPTDPISGGASAVLETLTSTMMGVADFPVATLKALAIHPDSGKGKGKGKAKEGDDAPVETGSCAPLTATHSSTSVDQPRSSLSSEINGSTPATTPGTLTPVVSKESRPGDVLIRESSATSGGTLSTVTSGERTSRDSIRSPRGGSMAEALRNLPEGSRPRSLSRGRSGSSPHRRSGSITMKKPSHTNTWTEGTHSPGPDLLDTAYGTGKGISKISGSILKSPMDVLLGISKGFHNMPRLYGEEVRQTDRVTGIKSGFRVAGKELGLGFFDGITGLVTQPLQGAKKEGASGFVKGFGKGIAGLVVKPGAGIYGLPGYAMKGFYKEIQRHFGASANNYIIAARTAQGWEAWLQTDKDTQTEIVHRYLQVVDLVKKSDKKGGKEDQCEAVQEYIEKRKNRRREAWERFGKNLQTKKSAIQQNLQAHCQLNKDGKSASHSISDQLHAGMDDSSSTDTLRTKTTGRLPHAATFPAPSTHHQSDSDDDTKHDHDLDEAIRQSVMDSSTGNEEEDVLIHRAIQASMAELQQGQGPAKSTTTMGDTAEEEEQLMRAIEESMRSASGAHQSADEYEGKSSRIEMRDLDTGSSSQDHLPPPYEYDAPAVLPRSPRQSAVANQDIKGEPPSYEEEGGSTLYAPSDELAKASSSSDAEAAADDAEDEANLQRALEESMRQDEKSRRERTEEEIVMESVKKQSLLEEEERRRIAQGRDMVEEVSGSGGG</sequence>
<feature type="compositionally biased region" description="Low complexity" evidence="2">
    <location>
        <begin position="23"/>
        <end position="36"/>
    </location>
</feature>
<dbReference type="FunFam" id="3.40.50.2000:FF:000009">
    <property type="entry name" value="Sterol 3-beta-glucosyltransferase UGT80A2"/>
    <property type="match status" value="1"/>
</dbReference>
<feature type="compositionally biased region" description="Basic and acidic residues" evidence="2">
    <location>
        <begin position="1235"/>
        <end position="1244"/>
    </location>
</feature>
<comment type="caution">
    <text evidence="5">The sequence shown here is derived from an EMBL/GenBank/DDBJ whole genome shotgun (WGS) entry which is preliminary data.</text>
</comment>
<feature type="domain" description="Erythromycin biosynthesis protein CIII-like C-terminal" evidence="4">
    <location>
        <begin position="516"/>
        <end position="603"/>
    </location>
</feature>
<feature type="region of interest" description="Disordered" evidence="2">
    <location>
        <begin position="82"/>
        <end position="101"/>
    </location>
</feature>
<evidence type="ECO:0000256" key="1">
    <source>
        <dbReference type="ARBA" id="ARBA00022679"/>
    </source>
</evidence>
<proteinExistence type="predicted"/>
<feature type="compositionally biased region" description="Low complexity" evidence="2">
    <location>
        <begin position="807"/>
        <end position="821"/>
    </location>
</feature>